<dbReference type="PANTHER" id="PTHR22911:SF137">
    <property type="entry name" value="SOLUTE CARRIER FAMILY 35 MEMBER G2-RELATED"/>
    <property type="match status" value="1"/>
</dbReference>
<sequence length="300" mass="32924">MNNYKGLTYAILSSVAFGLMPIFSKIAYKNGSNPTTVLIFRFFLASLILFIYLKYKNINLRIEKKQLTLLLLTGILGYTLTTQTLFLSYDYLGAGLATTFHFIYPAVVSIIGFIFFKDKISIRKITSLILSGIGVYSLIAFENQTLNSLGIFLALFSGVSYGLNIITLDLKLLKSIDNIIVTMYICIGATIGMILYGLLSNSIILEFNFKIVESYIVISTISTIASMILFLKAMDIIGAASSSILGTFEPIVSIILGIVFLGEHLSTALILGCILILTSTIILAKDKDNINETETSTLSN</sequence>
<keyword evidence="5" id="KW-1185">Reference proteome</keyword>
<evidence type="ECO:0000256" key="1">
    <source>
        <dbReference type="ARBA" id="ARBA00007362"/>
    </source>
</evidence>
<dbReference type="Proteomes" id="UP000199263">
    <property type="component" value="Unassembled WGS sequence"/>
</dbReference>
<feature type="domain" description="EamA" evidence="3">
    <location>
        <begin position="5"/>
        <end position="138"/>
    </location>
</feature>
<feature type="transmembrane region" description="Helical" evidence="2">
    <location>
        <begin position="211"/>
        <end position="231"/>
    </location>
</feature>
<comment type="similarity">
    <text evidence="1">Belongs to the EamA transporter family.</text>
</comment>
<feature type="transmembrane region" description="Helical" evidence="2">
    <location>
        <begin position="179"/>
        <end position="199"/>
    </location>
</feature>
<evidence type="ECO:0000259" key="3">
    <source>
        <dbReference type="Pfam" id="PF00892"/>
    </source>
</evidence>
<proteinExistence type="inferred from homology"/>
<feature type="domain" description="EamA" evidence="3">
    <location>
        <begin position="149"/>
        <end position="283"/>
    </location>
</feature>
<accession>A0A1I1PQQ0</accession>
<dbReference type="InterPro" id="IPR000620">
    <property type="entry name" value="EamA_dom"/>
</dbReference>
<keyword evidence="2" id="KW-0472">Membrane</keyword>
<dbReference type="Pfam" id="PF00892">
    <property type="entry name" value="EamA"/>
    <property type="match status" value="2"/>
</dbReference>
<evidence type="ECO:0000313" key="4">
    <source>
        <dbReference type="EMBL" id="SFD12161.1"/>
    </source>
</evidence>
<dbReference type="Gene3D" id="1.10.3730.20">
    <property type="match status" value="1"/>
</dbReference>
<feature type="transmembrane region" description="Helical" evidence="2">
    <location>
        <begin position="243"/>
        <end position="261"/>
    </location>
</feature>
<evidence type="ECO:0000313" key="5">
    <source>
        <dbReference type="Proteomes" id="UP000199263"/>
    </source>
</evidence>
<keyword evidence="2" id="KW-0812">Transmembrane</keyword>
<feature type="transmembrane region" description="Helical" evidence="2">
    <location>
        <begin position="147"/>
        <end position="167"/>
    </location>
</feature>
<feature type="transmembrane region" description="Helical" evidence="2">
    <location>
        <begin position="267"/>
        <end position="284"/>
    </location>
</feature>
<dbReference type="GO" id="GO:0016020">
    <property type="term" value="C:membrane"/>
    <property type="evidence" value="ECO:0007669"/>
    <property type="project" value="InterPro"/>
</dbReference>
<feature type="transmembrane region" description="Helical" evidence="2">
    <location>
        <begin position="92"/>
        <end position="116"/>
    </location>
</feature>
<dbReference type="AlphaFoldDB" id="A0A1I1PQQ0"/>
<dbReference type="InterPro" id="IPR037185">
    <property type="entry name" value="EmrE-like"/>
</dbReference>
<dbReference type="OrthoDB" id="9808556at2"/>
<name>A0A1I1PQQ0_9CLOT</name>
<dbReference type="PANTHER" id="PTHR22911">
    <property type="entry name" value="ACYL-MALONYL CONDENSING ENZYME-RELATED"/>
    <property type="match status" value="1"/>
</dbReference>
<reference evidence="4 5" key="1">
    <citation type="submission" date="2016-10" db="EMBL/GenBank/DDBJ databases">
        <authorList>
            <person name="de Groot N.N."/>
        </authorList>
    </citation>
    <scope>NUCLEOTIDE SEQUENCE [LARGE SCALE GENOMIC DNA]</scope>
    <source>
        <strain evidence="4 5">DSM 12992</strain>
    </source>
</reference>
<feature type="transmembrane region" description="Helical" evidence="2">
    <location>
        <begin position="67"/>
        <end position="86"/>
    </location>
</feature>
<dbReference type="EMBL" id="FOMG01000020">
    <property type="protein sequence ID" value="SFD12161.1"/>
    <property type="molecule type" value="Genomic_DNA"/>
</dbReference>
<evidence type="ECO:0000256" key="2">
    <source>
        <dbReference type="SAM" id="Phobius"/>
    </source>
</evidence>
<gene>
    <name evidence="4" type="ORF">SAMN05421842_12064</name>
</gene>
<organism evidence="4 5">
    <name type="scientific">Clostridium uliginosum</name>
    <dbReference type="NCBI Taxonomy" id="119641"/>
    <lineage>
        <taxon>Bacteria</taxon>
        <taxon>Bacillati</taxon>
        <taxon>Bacillota</taxon>
        <taxon>Clostridia</taxon>
        <taxon>Eubacteriales</taxon>
        <taxon>Clostridiaceae</taxon>
        <taxon>Clostridium</taxon>
    </lineage>
</organism>
<feature type="transmembrane region" description="Helical" evidence="2">
    <location>
        <begin position="7"/>
        <end position="26"/>
    </location>
</feature>
<feature type="transmembrane region" description="Helical" evidence="2">
    <location>
        <begin position="38"/>
        <end position="55"/>
    </location>
</feature>
<keyword evidence="2" id="KW-1133">Transmembrane helix</keyword>
<protein>
    <submittedName>
        <fullName evidence="4">Threonine/homoserine efflux transporter RhtA</fullName>
    </submittedName>
</protein>
<dbReference type="SUPFAM" id="SSF103481">
    <property type="entry name" value="Multidrug resistance efflux transporter EmrE"/>
    <property type="match status" value="2"/>
</dbReference>
<dbReference type="RefSeq" id="WP_090092442.1">
    <property type="nucleotide sequence ID" value="NZ_FOMG01000020.1"/>
</dbReference>